<dbReference type="EMBL" id="MU275943">
    <property type="protein sequence ID" value="KAI0045736.1"/>
    <property type="molecule type" value="Genomic_DNA"/>
</dbReference>
<protein>
    <submittedName>
        <fullName evidence="1">Uncharacterized protein</fullName>
    </submittedName>
</protein>
<reference evidence="1" key="2">
    <citation type="journal article" date="2022" name="New Phytol.">
        <title>Evolutionary transition to the ectomycorrhizal habit in the genomes of a hyperdiverse lineage of mushroom-forming fungi.</title>
        <authorList>
            <person name="Looney B."/>
            <person name="Miyauchi S."/>
            <person name="Morin E."/>
            <person name="Drula E."/>
            <person name="Courty P.E."/>
            <person name="Kohler A."/>
            <person name="Kuo A."/>
            <person name="LaButti K."/>
            <person name="Pangilinan J."/>
            <person name="Lipzen A."/>
            <person name="Riley R."/>
            <person name="Andreopoulos W."/>
            <person name="He G."/>
            <person name="Johnson J."/>
            <person name="Nolan M."/>
            <person name="Tritt A."/>
            <person name="Barry K.W."/>
            <person name="Grigoriev I.V."/>
            <person name="Nagy L.G."/>
            <person name="Hibbett D."/>
            <person name="Henrissat B."/>
            <person name="Matheny P.B."/>
            <person name="Labbe J."/>
            <person name="Martin F.M."/>
        </authorList>
    </citation>
    <scope>NUCLEOTIDE SEQUENCE</scope>
    <source>
        <strain evidence="1">FP105234-sp</strain>
    </source>
</reference>
<gene>
    <name evidence="1" type="ORF">FA95DRAFT_92755</name>
</gene>
<organism evidence="1 2">
    <name type="scientific">Auriscalpium vulgare</name>
    <dbReference type="NCBI Taxonomy" id="40419"/>
    <lineage>
        <taxon>Eukaryota</taxon>
        <taxon>Fungi</taxon>
        <taxon>Dikarya</taxon>
        <taxon>Basidiomycota</taxon>
        <taxon>Agaricomycotina</taxon>
        <taxon>Agaricomycetes</taxon>
        <taxon>Russulales</taxon>
        <taxon>Auriscalpiaceae</taxon>
        <taxon>Auriscalpium</taxon>
    </lineage>
</organism>
<sequence length="136" mass="15671">MSQAPSRHGCKPAGKDGSPLIVPLSSTHLLLFPSVLITLSRYAVARLPGRHLLRMFGLYTFHLRLRLSHVSFFLARRRAHVRRLFQARCHLIVHGHHQHVSIPCNSKAAHHQLLRCHCALFDIERCTRLVRMHIAW</sequence>
<dbReference type="Proteomes" id="UP000814033">
    <property type="component" value="Unassembled WGS sequence"/>
</dbReference>
<reference evidence="1" key="1">
    <citation type="submission" date="2021-02" db="EMBL/GenBank/DDBJ databases">
        <authorList>
            <consortium name="DOE Joint Genome Institute"/>
            <person name="Ahrendt S."/>
            <person name="Looney B.P."/>
            <person name="Miyauchi S."/>
            <person name="Morin E."/>
            <person name="Drula E."/>
            <person name="Courty P.E."/>
            <person name="Chicoki N."/>
            <person name="Fauchery L."/>
            <person name="Kohler A."/>
            <person name="Kuo A."/>
            <person name="Labutti K."/>
            <person name="Pangilinan J."/>
            <person name="Lipzen A."/>
            <person name="Riley R."/>
            <person name="Andreopoulos W."/>
            <person name="He G."/>
            <person name="Johnson J."/>
            <person name="Barry K.W."/>
            <person name="Grigoriev I.V."/>
            <person name="Nagy L."/>
            <person name="Hibbett D."/>
            <person name="Henrissat B."/>
            <person name="Matheny P.B."/>
            <person name="Labbe J."/>
            <person name="Martin F."/>
        </authorList>
    </citation>
    <scope>NUCLEOTIDE SEQUENCE</scope>
    <source>
        <strain evidence="1">FP105234-sp</strain>
    </source>
</reference>
<proteinExistence type="predicted"/>
<keyword evidence="2" id="KW-1185">Reference proteome</keyword>
<accession>A0ACB8RQ19</accession>
<evidence type="ECO:0000313" key="2">
    <source>
        <dbReference type="Proteomes" id="UP000814033"/>
    </source>
</evidence>
<comment type="caution">
    <text evidence="1">The sequence shown here is derived from an EMBL/GenBank/DDBJ whole genome shotgun (WGS) entry which is preliminary data.</text>
</comment>
<evidence type="ECO:0000313" key="1">
    <source>
        <dbReference type="EMBL" id="KAI0045736.1"/>
    </source>
</evidence>
<name>A0ACB8RQ19_9AGAM</name>